<dbReference type="InterPro" id="IPR014030">
    <property type="entry name" value="Ketoacyl_synth_N"/>
</dbReference>
<dbReference type="Pfam" id="PF02801">
    <property type="entry name" value="Ketoacyl-synt_C"/>
    <property type="match status" value="1"/>
</dbReference>
<dbReference type="Proteomes" id="UP000609651">
    <property type="component" value="Unassembled WGS sequence"/>
</dbReference>
<evidence type="ECO:0000259" key="5">
    <source>
        <dbReference type="PROSITE" id="PS52004"/>
    </source>
</evidence>
<evidence type="ECO:0000256" key="4">
    <source>
        <dbReference type="SAM" id="MobiDB-lite"/>
    </source>
</evidence>
<gene>
    <name evidence="6" type="ORF">LzC2_19370</name>
</gene>
<evidence type="ECO:0000313" key="7">
    <source>
        <dbReference type="Proteomes" id="UP000609651"/>
    </source>
</evidence>
<dbReference type="SUPFAM" id="SSF53901">
    <property type="entry name" value="Thiolase-like"/>
    <property type="match status" value="2"/>
</dbReference>
<comment type="similarity">
    <text evidence="1 3">Belongs to the thiolase-like superfamily. Beta-ketoacyl-ACP synthases family.</text>
</comment>
<protein>
    <recommendedName>
        <fullName evidence="5">Ketosynthase family 3 (KS3) domain-containing protein</fullName>
    </recommendedName>
</protein>
<name>A0ABX1VGE1_9PLAN</name>
<evidence type="ECO:0000256" key="1">
    <source>
        <dbReference type="ARBA" id="ARBA00008467"/>
    </source>
</evidence>
<accession>A0ABX1VGE1</accession>
<keyword evidence="2 3" id="KW-0808">Transferase</keyword>
<dbReference type="PROSITE" id="PS52004">
    <property type="entry name" value="KS3_2"/>
    <property type="match status" value="1"/>
</dbReference>
<proteinExistence type="inferred from homology"/>
<dbReference type="SMART" id="SM00825">
    <property type="entry name" value="PKS_KS"/>
    <property type="match status" value="1"/>
</dbReference>
<feature type="region of interest" description="Disordered" evidence="4">
    <location>
        <begin position="49"/>
        <end position="80"/>
    </location>
</feature>
<evidence type="ECO:0000313" key="6">
    <source>
        <dbReference type="EMBL" id="NNJ25861.1"/>
    </source>
</evidence>
<dbReference type="Pfam" id="PF00109">
    <property type="entry name" value="ketoacyl-synt"/>
    <property type="match status" value="1"/>
</dbReference>
<feature type="compositionally biased region" description="Basic residues" evidence="4">
    <location>
        <begin position="61"/>
        <end position="71"/>
    </location>
</feature>
<dbReference type="Gene3D" id="3.40.47.10">
    <property type="match status" value="2"/>
</dbReference>
<evidence type="ECO:0000256" key="3">
    <source>
        <dbReference type="RuleBase" id="RU003694"/>
    </source>
</evidence>
<dbReference type="PANTHER" id="PTHR11712:SF336">
    <property type="entry name" value="3-OXOACYL-[ACYL-CARRIER-PROTEIN] SYNTHASE, MITOCHONDRIAL"/>
    <property type="match status" value="1"/>
</dbReference>
<dbReference type="EMBL" id="WTPX01000052">
    <property type="protein sequence ID" value="NNJ25861.1"/>
    <property type="molecule type" value="Genomic_DNA"/>
</dbReference>
<feature type="domain" description="Ketosynthase family 3 (KS3)" evidence="5">
    <location>
        <begin position="82"/>
        <end position="509"/>
    </location>
</feature>
<organism evidence="6 7">
    <name type="scientific">Alienimonas chondri</name>
    <dbReference type="NCBI Taxonomy" id="2681879"/>
    <lineage>
        <taxon>Bacteria</taxon>
        <taxon>Pseudomonadati</taxon>
        <taxon>Planctomycetota</taxon>
        <taxon>Planctomycetia</taxon>
        <taxon>Planctomycetales</taxon>
        <taxon>Planctomycetaceae</taxon>
        <taxon>Alienimonas</taxon>
    </lineage>
</organism>
<dbReference type="InterPro" id="IPR014031">
    <property type="entry name" value="Ketoacyl_synth_C"/>
</dbReference>
<dbReference type="InterPro" id="IPR016039">
    <property type="entry name" value="Thiolase-like"/>
</dbReference>
<dbReference type="InterPro" id="IPR020841">
    <property type="entry name" value="PKS_Beta-ketoAc_synthase_dom"/>
</dbReference>
<sequence length="509" mass="53553">MPRSLRDRCAYRALLLNPAFARRPSTVYTVACSRIFGIRLRARSVTGERDIMSIPPTSHSHSPRRSRRRPRPVAQTRRADGTPRIVISGVGVVSPVGIGRTAFWNGLCGGLGGIHAVSRLADMSDDDFGAHGRLVAEVSDFDPNVHLVNHRKHFKTMSRDVQLGVAAADLATEDALLSHGSIDPERVGVVFGAGRIAPGPLALVEGAAACMKKDGTFDPDRWGELGLPSVPPLWLLRQLPNMPACHVSIALDARGPNNTLTCQDASAILALDEAARTIARGAADVMIAGAASSNTDALDLARMRSAGELSAQTNDPEHALRPFDARRDGTVAGEGSAVFVLERYDHAVRRGADIYCELLGTGSASNGIRSDQGTGIANAMKFALNRGGISSIAGIGHINAHGKSTKWDDLVESRAYHTLFGADLAGVPVTALKSHFGHTDAGSGALELAGSVLALRNRQLPMTLGFETPDPLCGIDVVHEGPLSLKGTSAVSVNSTKTGQAAAAVLQAV</sequence>
<evidence type="ECO:0000256" key="2">
    <source>
        <dbReference type="ARBA" id="ARBA00022679"/>
    </source>
</evidence>
<keyword evidence="7" id="KW-1185">Reference proteome</keyword>
<dbReference type="InterPro" id="IPR000794">
    <property type="entry name" value="Beta-ketoacyl_synthase"/>
</dbReference>
<comment type="caution">
    <text evidence="6">The sequence shown here is derived from an EMBL/GenBank/DDBJ whole genome shotgun (WGS) entry which is preliminary data.</text>
</comment>
<reference evidence="6 7" key="1">
    <citation type="journal article" date="2020" name="Syst. Appl. Microbiol.">
        <title>Alienimonas chondri sp. nov., a novel planctomycete isolated from the biofilm of the red alga Chondrus crispus.</title>
        <authorList>
            <person name="Vitorino I."/>
            <person name="Albuquerque L."/>
            <person name="Wiegand S."/>
            <person name="Kallscheuer N."/>
            <person name="da Costa M.S."/>
            <person name="Lobo-da-Cunha A."/>
            <person name="Jogler C."/>
            <person name="Lage O.M."/>
        </authorList>
    </citation>
    <scope>NUCLEOTIDE SEQUENCE [LARGE SCALE GENOMIC DNA]</scope>
    <source>
        <strain evidence="6 7">LzC2</strain>
    </source>
</reference>
<dbReference type="CDD" id="cd00834">
    <property type="entry name" value="KAS_I_II"/>
    <property type="match status" value="1"/>
</dbReference>
<dbReference type="PANTHER" id="PTHR11712">
    <property type="entry name" value="POLYKETIDE SYNTHASE-RELATED"/>
    <property type="match status" value="1"/>
</dbReference>